<keyword evidence="7" id="KW-0862">Zinc</keyword>
<evidence type="ECO:0000313" key="16">
    <source>
        <dbReference type="Proteomes" id="UP000563601"/>
    </source>
</evidence>
<keyword evidence="6" id="KW-0378">Hydrolase</keyword>
<sequence length="670" mass="71370">MNFFEYQDKARRNSTLLVVLFAVAVLGLIAITTLFIALLTHYSRGQGSASFTEIFAGLGWDMVAGIAVTISAIIAVASFFRLRQLAAGGRAIAESLGGKKINIAPDGLAEQRALNVVEEMALASGTPVPDVYIIEDSAINAFAAGYKPADAVVGLTRGCIEQLNREELQGVVAHEFSHIFNGDMRLNIRIVGLLHGILIIGLLGSWLLRGSHWAGGRDNRGRAAAFAIGAGLLVIGYTGTFFGNLIKSAVSRQREYLADASAVQFTRSNRGIAGALKKIGNHASGSNLKAANASEFSHMYFASSLKHSLLGFFATHPPLTARISRLDPAWTGFGTQPASASQAGAETGGMPHSDADTQIASLNQAVAHPGDTASDAVSPYQARLDQVLETVDNNIAAPSASQVDLGRSLLSRVPANLKSAAHDPFAARALAYGLLMAPEQREQQHDILTRSAHPAVLREFGKLQPALEHLPVDCRLPLLDLCVPALKALAPQQYQIFKRNVIKLLRADGKIDIWEWALYRVLVHGLESTPDAQRKVTSGTAKASADAQRFLLATMAHAGNRDYLAAKRAYEAGLKQLQVSPTPLPTRTDITLQRLDKALVIAADIAPLKKPAFLKALAVTLAHDGVIEGTEVELLRAIADCLDCPMPPLLSPADSANTSKHASATALQSG</sequence>
<name>A0A6P1TDY3_9GAMM</name>
<evidence type="ECO:0000256" key="3">
    <source>
        <dbReference type="ARBA" id="ARBA00022670"/>
    </source>
</evidence>
<dbReference type="InterPro" id="IPR001915">
    <property type="entry name" value="Peptidase_M48"/>
</dbReference>
<evidence type="ECO:0000256" key="7">
    <source>
        <dbReference type="ARBA" id="ARBA00022833"/>
    </source>
</evidence>
<accession>A0A6P1TDY3</accession>
<feature type="transmembrane region" description="Helical" evidence="11">
    <location>
        <begin position="16"/>
        <end position="42"/>
    </location>
</feature>
<dbReference type="Gene3D" id="3.30.2010.10">
    <property type="entry name" value="Metalloproteases ('zincins'), catalytic domain"/>
    <property type="match status" value="1"/>
</dbReference>
<organism evidence="13 16">
    <name type="scientific">Microbulbifer hydrolyticus</name>
    <dbReference type="NCBI Taxonomy" id="48074"/>
    <lineage>
        <taxon>Bacteria</taxon>
        <taxon>Pseudomonadati</taxon>
        <taxon>Pseudomonadota</taxon>
        <taxon>Gammaproteobacteria</taxon>
        <taxon>Cellvibrionales</taxon>
        <taxon>Microbulbiferaceae</taxon>
        <taxon>Microbulbifer</taxon>
    </lineage>
</organism>
<dbReference type="GO" id="GO:0046872">
    <property type="term" value="F:metal ion binding"/>
    <property type="evidence" value="ECO:0007669"/>
    <property type="project" value="UniProtKB-KW"/>
</dbReference>
<evidence type="ECO:0000256" key="2">
    <source>
        <dbReference type="ARBA" id="ARBA00022475"/>
    </source>
</evidence>
<dbReference type="Proteomes" id="UP000464675">
    <property type="component" value="Chromosome"/>
</dbReference>
<dbReference type="InterPro" id="IPR050083">
    <property type="entry name" value="HtpX_protease"/>
</dbReference>
<evidence type="ECO:0000256" key="6">
    <source>
        <dbReference type="ARBA" id="ARBA00022801"/>
    </source>
</evidence>
<reference evidence="13 16" key="2">
    <citation type="submission" date="2020-08" db="EMBL/GenBank/DDBJ databases">
        <title>Genomic Encyclopedia of Type Strains, Phase IV (KMG-IV): sequencing the most valuable type-strain genomes for metagenomic binning, comparative biology and taxonomic classification.</title>
        <authorList>
            <person name="Goeker M."/>
        </authorList>
    </citation>
    <scope>NUCLEOTIDE SEQUENCE [LARGE SCALE GENOMIC DNA]</scope>
    <source>
        <strain evidence="13 16">DSM 11525</strain>
    </source>
</reference>
<dbReference type="OrthoDB" id="15218at2"/>
<proteinExistence type="predicted"/>
<evidence type="ECO:0000256" key="10">
    <source>
        <dbReference type="ARBA" id="ARBA00023136"/>
    </source>
</evidence>
<evidence type="ECO:0000313" key="14">
    <source>
        <dbReference type="EMBL" id="QHQ39846.1"/>
    </source>
</evidence>
<dbReference type="PANTHER" id="PTHR43221">
    <property type="entry name" value="PROTEASE HTPX"/>
    <property type="match status" value="1"/>
</dbReference>
<keyword evidence="5" id="KW-0479">Metal-binding</keyword>
<feature type="transmembrane region" description="Helical" evidence="11">
    <location>
        <begin position="223"/>
        <end position="246"/>
    </location>
</feature>
<evidence type="ECO:0000256" key="1">
    <source>
        <dbReference type="ARBA" id="ARBA00001947"/>
    </source>
</evidence>
<keyword evidence="3 13" id="KW-0645">Protease</keyword>
<dbReference type="CDD" id="cd07340">
    <property type="entry name" value="M48B_Htpx_like"/>
    <property type="match status" value="1"/>
</dbReference>
<dbReference type="RefSeq" id="WP_161859160.1">
    <property type="nucleotide sequence ID" value="NZ_CP047491.1"/>
</dbReference>
<keyword evidence="15" id="KW-1185">Reference proteome</keyword>
<comment type="cofactor">
    <cofactor evidence="1">
        <name>Zn(2+)</name>
        <dbReference type="ChEBI" id="CHEBI:29105"/>
    </cofactor>
</comment>
<keyword evidence="2" id="KW-1003">Cell membrane</keyword>
<reference evidence="14 15" key="1">
    <citation type="submission" date="2020-01" db="EMBL/GenBank/DDBJ databases">
        <title>The possibility of degradation of plastic by Microbulbifer hydrolyticus IRE-31.</title>
        <authorList>
            <person name="Liu L."/>
        </authorList>
    </citation>
    <scope>NUCLEOTIDE SEQUENCE [LARGE SCALE GENOMIC DNA]</scope>
    <source>
        <strain evidence="14 15">IRE-31</strain>
    </source>
</reference>
<feature type="transmembrane region" description="Helical" evidence="11">
    <location>
        <begin position="62"/>
        <end position="80"/>
    </location>
</feature>
<feature type="domain" description="Peptidase M48" evidence="12">
    <location>
        <begin position="115"/>
        <end position="327"/>
    </location>
</feature>
<feature type="transmembrane region" description="Helical" evidence="11">
    <location>
        <begin position="186"/>
        <end position="208"/>
    </location>
</feature>
<dbReference type="PANTHER" id="PTHR43221:SF2">
    <property type="entry name" value="PROTEASE HTPX HOMOLOG"/>
    <property type="match status" value="1"/>
</dbReference>
<dbReference type="Proteomes" id="UP000563601">
    <property type="component" value="Unassembled WGS sequence"/>
</dbReference>
<keyword evidence="10 11" id="KW-0472">Membrane</keyword>
<dbReference type="EMBL" id="JACHHR010000003">
    <property type="protein sequence ID" value="MBB5212180.1"/>
    <property type="molecule type" value="Genomic_DNA"/>
</dbReference>
<dbReference type="Pfam" id="PF01435">
    <property type="entry name" value="Peptidase_M48"/>
    <property type="match status" value="1"/>
</dbReference>
<protein>
    <submittedName>
        <fullName evidence="14">M48 family metalloprotease</fullName>
    </submittedName>
    <submittedName>
        <fullName evidence="13">Zn-dependent protease with chaperone function</fullName>
    </submittedName>
</protein>
<dbReference type="AlphaFoldDB" id="A0A6P1TDY3"/>
<keyword evidence="4 11" id="KW-0812">Transmembrane</keyword>
<evidence type="ECO:0000256" key="9">
    <source>
        <dbReference type="ARBA" id="ARBA00023049"/>
    </source>
</evidence>
<evidence type="ECO:0000313" key="15">
    <source>
        <dbReference type="Proteomes" id="UP000464675"/>
    </source>
</evidence>
<dbReference type="GO" id="GO:0006508">
    <property type="term" value="P:proteolysis"/>
    <property type="evidence" value="ECO:0007669"/>
    <property type="project" value="UniProtKB-KW"/>
</dbReference>
<evidence type="ECO:0000256" key="8">
    <source>
        <dbReference type="ARBA" id="ARBA00022989"/>
    </source>
</evidence>
<evidence type="ECO:0000313" key="13">
    <source>
        <dbReference type="EMBL" id="MBB5212180.1"/>
    </source>
</evidence>
<evidence type="ECO:0000256" key="4">
    <source>
        <dbReference type="ARBA" id="ARBA00022692"/>
    </source>
</evidence>
<gene>
    <name evidence="14" type="ORF">GTQ55_13195</name>
    <name evidence="13" type="ORF">HNQ53_002405</name>
</gene>
<keyword evidence="9 14" id="KW-0482">Metalloprotease</keyword>
<dbReference type="GO" id="GO:0004222">
    <property type="term" value="F:metalloendopeptidase activity"/>
    <property type="evidence" value="ECO:0007669"/>
    <property type="project" value="InterPro"/>
</dbReference>
<keyword evidence="8 11" id="KW-1133">Transmembrane helix</keyword>
<evidence type="ECO:0000256" key="5">
    <source>
        <dbReference type="ARBA" id="ARBA00022723"/>
    </source>
</evidence>
<evidence type="ECO:0000259" key="12">
    <source>
        <dbReference type="Pfam" id="PF01435"/>
    </source>
</evidence>
<dbReference type="EMBL" id="CP047491">
    <property type="protein sequence ID" value="QHQ39846.1"/>
    <property type="molecule type" value="Genomic_DNA"/>
</dbReference>
<evidence type="ECO:0000256" key="11">
    <source>
        <dbReference type="SAM" id="Phobius"/>
    </source>
</evidence>